<feature type="region of interest" description="Disordered" evidence="1">
    <location>
        <begin position="300"/>
        <end position="324"/>
    </location>
</feature>
<organism evidence="2">
    <name type="scientific">Triticum aestivum</name>
    <name type="common">Wheat</name>
    <dbReference type="NCBI Taxonomy" id="4565"/>
    <lineage>
        <taxon>Eukaryota</taxon>
        <taxon>Viridiplantae</taxon>
        <taxon>Streptophyta</taxon>
        <taxon>Embryophyta</taxon>
        <taxon>Tracheophyta</taxon>
        <taxon>Spermatophyta</taxon>
        <taxon>Magnoliopsida</taxon>
        <taxon>Liliopsida</taxon>
        <taxon>Poales</taxon>
        <taxon>Poaceae</taxon>
        <taxon>BOP clade</taxon>
        <taxon>Pooideae</taxon>
        <taxon>Triticodae</taxon>
        <taxon>Triticeae</taxon>
        <taxon>Triticinae</taxon>
        <taxon>Triticum</taxon>
    </lineage>
</organism>
<dbReference type="Proteomes" id="UP000019116">
    <property type="component" value="Chromosome 3D"/>
</dbReference>
<evidence type="ECO:0000256" key="1">
    <source>
        <dbReference type="SAM" id="MobiDB-lite"/>
    </source>
</evidence>
<dbReference type="Gramene" id="TraesMAC3D03G01798110.1">
    <property type="protein sequence ID" value="TraesMAC3D03G01798110.1"/>
    <property type="gene ID" value="TraesMAC3D03G01798110"/>
</dbReference>
<protein>
    <submittedName>
        <fullName evidence="2">Uncharacterized protein</fullName>
    </submittedName>
</protein>
<dbReference type="RefSeq" id="XP_044354853.1">
    <property type="nucleotide sequence ID" value="XM_044498918.1"/>
</dbReference>
<dbReference type="Gramene" id="TraesWEE_scaffold_034999_01G000500.1">
    <property type="protein sequence ID" value="TraesWEE_scaffold_034999_01G000500.1"/>
    <property type="gene ID" value="TraesWEE_scaffold_034999_01G000500"/>
</dbReference>
<sequence length="667" mass="72310">MTVIDFIDLSDHDIIDLSSSDDETVQEDHIATQHRAASLDRQTMHVVAGEGIEDVQAAFVAASEGRQDVQAVFAAASEGRQEAADCGHALEATTSSLVTEKEPLVAASEGSQEAADCGHALEATISSLVTEKEPLLAASEGSQDVQVVLVAAREGSQDVQAASEGSQDVKVVLVAATEGSQEAADSGNGLEATASPLVTEKAPLDTAESHNCPLSPTSALFPSPTSTVLKAPTFEGGDAKLVRGKVKRPRKNYHTGTPRTSPRFELKPECRNGSLEELPAEALTSEGGDAELVREKMQHPGKDYHTGTHGTSPRFEPKRECHNGPVKELPAEALTSEGGNAKLLRAKVKHPRMNYHTSTPRTSPMFVTKLECHNRPLEELPAEALTSEGGNEELVRGKLKHPTKNYHAGTPRTSPRFEQKLDCRNGPVEELPAEALISEGGDVELVRGKVKRPKKNCHTGTPRTSPRFEPKHEYHNGPVEELPTEALTSEVGDAELVRGKLKHPRNNYPAGTPRTSPRFEPKPECHNGSMEEMPAEVLTSEGGDAELVRGEVKHSRKNYHTGTPRTSPRFKTKRECRNGSVEELPAEALTSDGADAELVRGKVKHGRKDYHTGTPRTSPRFQLKRERRKGPVEEPAADHKRFRTLEELIASPDNAESAKTPFTDSLN</sequence>
<dbReference type="Gramene" id="TraesCS3D02G016000.1">
    <property type="protein sequence ID" value="TraesCS3D02G016000.1"/>
    <property type="gene ID" value="TraesCS3D02G016000"/>
</dbReference>
<gene>
    <name evidence="2" type="primary">LOC123076789</name>
</gene>
<dbReference type="GeneID" id="123076789"/>
<feature type="compositionally biased region" description="Basic and acidic residues" evidence="1">
    <location>
        <begin position="466"/>
        <end position="475"/>
    </location>
</feature>
<feature type="region of interest" description="Disordered" evidence="1">
    <location>
        <begin position="590"/>
        <end position="667"/>
    </location>
</feature>
<accession>A0A3B6GNH0</accession>
<reference evidence="2" key="2">
    <citation type="submission" date="2018-10" db="UniProtKB">
        <authorList>
            <consortium name="EnsemblPlants"/>
        </authorList>
    </citation>
    <scope>IDENTIFICATION</scope>
</reference>
<feature type="region of interest" description="Disordered" evidence="1">
    <location>
        <begin position="453"/>
        <end position="484"/>
    </location>
</feature>
<dbReference type="Gramene" id="TraesROB_scaffold_042187_01G000200.1">
    <property type="protein sequence ID" value="TraesROB_scaffold_042187_01G000200.1"/>
    <property type="gene ID" value="TraesROB_scaffold_042187_01G000200"/>
</dbReference>
<reference evidence="2" key="1">
    <citation type="submission" date="2018-08" db="EMBL/GenBank/DDBJ databases">
        <authorList>
            <person name="Rossello M."/>
        </authorList>
    </citation>
    <scope>NUCLEOTIDE SEQUENCE [LARGE SCALE GENOMIC DNA]</scope>
    <source>
        <strain evidence="2">cv. Chinese Spring</strain>
    </source>
</reference>
<feature type="compositionally biased region" description="Basic and acidic residues" evidence="1">
    <location>
        <begin position="629"/>
        <end position="646"/>
    </location>
</feature>
<feature type="region of interest" description="Disordered" evidence="1">
    <location>
        <begin position="496"/>
        <end position="529"/>
    </location>
</feature>
<dbReference type="EnsemblPlants" id="TraesCS3D02G016000.1">
    <property type="protein sequence ID" value="TraesCS3D02G016000.1"/>
    <property type="gene ID" value="TraesCS3D02G016000"/>
</dbReference>
<proteinExistence type="predicted"/>
<dbReference type="RefSeq" id="XP_044354854.1">
    <property type="nucleotide sequence ID" value="XM_044498919.1"/>
</dbReference>
<dbReference type="Gramene" id="TraesCS3D03G0029600.2">
    <property type="protein sequence ID" value="TraesCS3D03G0029600.2.CDS"/>
    <property type="gene ID" value="TraesCS3D03G0029600"/>
</dbReference>
<dbReference type="Gramene" id="TraesNOR3D03G01826250.1">
    <property type="protein sequence ID" value="TraesNOR3D03G01826250.1"/>
    <property type="gene ID" value="TraesNOR3D03G01826250"/>
</dbReference>
<name>A0A3B6GNH0_WHEAT</name>
<evidence type="ECO:0000313" key="2">
    <source>
        <dbReference type="EnsemblPlants" id="TraesCS3D02G016000.1"/>
    </source>
</evidence>
<dbReference type="Gramene" id="TraesNOR3D03G01826250.2">
    <property type="protein sequence ID" value="TraesNOR3D03G01826250.2"/>
    <property type="gene ID" value="TraesNOR3D03G01826250"/>
</dbReference>
<evidence type="ECO:0000313" key="3">
    <source>
        <dbReference type="Proteomes" id="UP000019116"/>
    </source>
</evidence>
<dbReference type="AlphaFoldDB" id="A0A3B6GNH0"/>
<dbReference type="OrthoDB" id="641687at2759"/>
<feature type="region of interest" description="Disordered" evidence="1">
    <location>
        <begin position="552"/>
        <end position="575"/>
    </location>
</feature>
<dbReference type="Gramene" id="TraesCAD_scaffold_046906_01G000500.1">
    <property type="protein sequence ID" value="TraesCAD_scaffold_046906_01G000500.1"/>
    <property type="gene ID" value="TraesCAD_scaffold_046906_01G000500"/>
</dbReference>
<keyword evidence="3" id="KW-1185">Reference proteome</keyword>
<dbReference type="OMA" id="PECHNGS"/>
<dbReference type="RefSeq" id="XP_044354852.1">
    <property type="nucleotide sequence ID" value="XM_044498917.1"/>
</dbReference>